<dbReference type="InterPro" id="IPR051678">
    <property type="entry name" value="AGP_Transferase"/>
</dbReference>
<comment type="caution">
    <text evidence="2">The sequence shown here is derived from an EMBL/GenBank/DDBJ whole genome shotgun (WGS) entry which is preliminary data.</text>
</comment>
<evidence type="ECO:0000313" key="3">
    <source>
        <dbReference type="Proteomes" id="UP000051063"/>
    </source>
</evidence>
<gene>
    <name evidence="2" type="ORF">AN963_02835</name>
</gene>
<proteinExistence type="predicted"/>
<protein>
    <recommendedName>
        <fullName evidence="1">Aminoglycoside phosphotransferase domain-containing protein</fullName>
    </recommendedName>
</protein>
<dbReference type="SUPFAM" id="SSF56112">
    <property type="entry name" value="Protein kinase-like (PK-like)"/>
    <property type="match status" value="1"/>
</dbReference>
<feature type="domain" description="Aminoglycoside phosphotransferase" evidence="1">
    <location>
        <begin position="26"/>
        <end position="250"/>
    </location>
</feature>
<evidence type="ECO:0000313" key="2">
    <source>
        <dbReference type="EMBL" id="KQL48751.1"/>
    </source>
</evidence>
<dbReference type="Proteomes" id="UP000051063">
    <property type="component" value="Unassembled WGS sequence"/>
</dbReference>
<accession>A0ABR5NB27</accession>
<dbReference type="InterPro" id="IPR011009">
    <property type="entry name" value="Kinase-like_dom_sf"/>
</dbReference>
<evidence type="ECO:0000259" key="1">
    <source>
        <dbReference type="Pfam" id="PF01636"/>
    </source>
</evidence>
<dbReference type="PANTHER" id="PTHR21310">
    <property type="entry name" value="AMINOGLYCOSIDE PHOSPHOTRANSFERASE-RELATED-RELATED"/>
    <property type="match status" value="1"/>
</dbReference>
<dbReference type="EMBL" id="LJJB01000007">
    <property type="protein sequence ID" value="KQL48751.1"/>
    <property type="molecule type" value="Genomic_DNA"/>
</dbReference>
<name>A0ABR5NB27_BRECH</name>
<reference evidence="2 3" key="1">
    <citation type="submission" date="2015-09" db="EMBL/GenBank/DDBJ databases">
        <title>Genome sequencing project for genomic taxonomy and phylogenomics of Bacillus-like bacteria.</title>
        <authorList>
            <person name="Liu B."/>
            <person name="Wang J."/>
            <person name="Zhu Y."/>
            <person name="Liu G."/>
            <person name="Chen Q."/>
            <person name="Chen Z."/>
            <person name="Lan J."/>
            <person name="Che J."/>
            <person name="Ge C."/>
            <person name="Shi H."/>
            <person name="Pan Z."/>
            <person name="Liu X."/>
        </authorList>
    </citation>
    <scope>NUCLEOTIDE SEQUENCE [LARGE SCALE GENOMIC DNA]</scope>
    <source>
        <strain evidence="2 3">DSM 8552</strain>
    </source>
</reference>
<dbReference type="Gene3D" id="3.30.200.20">
    <property type="entry name" value="Phosphorylase Kinase, domain 1"/>
    <property type="match status" value="1"/>
</dbReference>
<dbReference type="InterPro" id="IPR002575">
    <property type="entry name" value="Aminoglycoside_PTrfase"/>
</dbReference>
<dbReference type="PANTHER" id="PTHR21310:SF42">
    <property type="entry name" value="BIFUNCTIONAL AAC_APH"/>
    <property type="match status" value="1"/>
</dbReference>
<sequence length="302" mass="34901">MELLPGNTLITFIKTKYPELSKELIRINDSGWSNLVLMVGGRLIFRFPRTENAKKVLQMEQRLLPGLSHYLPLFVPNFVYSSGPSDEIIHVGYPIIKGIPLQKEVLNSFTEKRREQLAQELGAFLTALHTYPIENAFSYAFDASGTRSTWQGIYERIKKNAFPYMDPTLKAWTDRVFTDFLSDSDSFKFSPCLLHNDFKPEHILYDPEQKKLSGVIDFGSMWVGDPAYDFVGLHKAYGEEFAKKVIRSYGATVDHAFFKRINDFYLKVTSFWKLFHGIETRSQEMIQVALKKLQMIAQEDIR</sequence>
<dbReference type="Gene3D" id="3.90.1200.10">
    <property type="match status" value="1"/>
</dbReference>
<organism evidence="2 3">
    <name type="scientific">Brevibacillus choshinensis</name>
    <dbReference type="NCBI Taxonomy" id="54911"/>
    <lineage>
        <taxon>Bacteria</taxon>
        <taxon>Bacillati</taxon>
        <taxon>Bacillota</taxon>
        <taxon>Bacilli</taxon>
        <taxon>Bacillales</taxon>
        <taxon>Paenibacillaceae</taxon>
        <taxon>Brevibacillus</taxon>
    </lineage>
</organism>
<dbReference type="Pfam" id="PF01636">
    <property type="entry name" value="APH"/>
    <property type="match status" value="1"/>
</dbReference>
<keyword evidence="3" id="KW-1185">Reference proteome</keyword>